<evidence type="ECO:0000313" key="4">
    <source>
        <dbReference type="EMBL" id="KYC51841.1"/>
    </source>
</evidence>
<name>A0A150J3P6_9EURY</name>
<dbReference type="EMBL" id="LNGC01000044">
    <property type="protein sequence ID" value="KYC51841.1"/>
    <property type="molecule type" value="Genomic_DNA"/>
</dbReference>
<dbReference type="InterPro" id="IPR038765">
    <property type="entry name" value="Papain-like_cys_pep_sf"/>
</dbReference>
<feature type="domain" description="Transglutaminase-like" evidence="3">
    <location>
        <begin position="161"/>
        <end position="221"/>
    </location>
</feature>
<dbReference type="InterPro" id="IPR002931">
    <property type="entry name" value="Transglutaminase-like"/>
</dbReference>
<dbReference type="Proteomes" id="UP000075398">
    <property type="component" value="Unassembled WGS sequence"/>
</dbReference>
<accession>A0A150J3P6</accession>
<sequence>MGGKQFKILIIILMLVTSIFFAGYILRYYQHASSLDQEKKLEDTLLFYNQEKSNLQNKIKVTENSIEVENGDILDLQTKISQREQSVSSLKDQINDYEKLKKYDMTVFITPDSENIKSFANEIITSDPVQIYKFVRDEIKYVEDYLTYDYRFEYWQFPEETLRLRTGDCEDQAILLCTLFRAKGYGPDDVKVVFGLTSANTGHAWVELFYEGNWVVFDPTSSANEYIEKTRYYSLINANYKGSFNDLYYEVID</sequence>
<evidence type="ECO:0000256" key="1">
    <source>
        <dbReference type="SAM" id="Coils"/>
    </source>
</evidence>
<evidence type="ECO:0000256" key="2">
    <source>
        <dbReference type="SAM" id="Phobius"/>
    </source>
</evidence>
<dbReference type="SUPFAM" id="SSF54001">
    <property type="entry name" value="Cysteine proteinases"/>
    <property type="match status" value="1"/>
</dbReference>
<evidence type="ECO:0000313" key="5">
    <source>
        <dbReference type="Proteomes" id="UP000075398"/>
    </source>
</evidence>
<keyword evidence="1" id="KW-0175">Coiled coil</keyword>
<organism evidence="4 5">
    <name type="scientific">Candidatus Methanofastidiosum methylothiophilum</name>
    <dbReference type="NCBI Taxonomy" id="1705564"/>
    <lineage>
        <taxon>Archaea</taxon>
        <taxon>Methanobacteriati</taxon>
        <taxon>Methanobacteriota</taxon>
        <taxon>Stenosarchaea group</taxon>
        <taxon>Candidatus Methanofastidiosia</taxon>
        <taxon>Candidatus Methanofastidiosales</taxon>
        <taxon>Candidatus Methanofastidiosaceae</taxon>
        <taxon>Candidatus Methanofastidiosum</taxon>
    </lineage>
</organism>
<feature type="coiled-coil region" evidence="1">
    <location>
        <begin position="38"/>
        <end position="100"/>
    </location>
</feature>
<gene>
    <name evidence="4" type="ORF">AMQ22_01139</name>
</gene>
<dbReference type="PANTHER" id="PTHR33490:SF6">
    <property type="entry name" value="SLL1049 PROTEIN"/>
    <property type="match status" value="1"/>
</dbReference>
<evidence type="ECO:0000259" key="3">
    <source>
        <dbReference type="SMART" id="SM00460"/>
    </source>
</evidence>
<protein>
    <submittedName>
        <fullName evidence="4">Transglutaminase-like superfamily protein</fullName>
    </submittedName>
</protein>
<dbReference type="SMART" id="SM00460">
    <property type="entry name" value="TGc"/>
    <property type="match status" value="1"/>
</dbReference>
<feature type="transmembrane region" description="Helical" evidence="2">
    <location>
        <begin position="6"/>
        <end position="26"/>
    </location>
</feature>
<reference evidence="4 5" key="1">
    <citation type="journal article" date="2016" name="ISME J.">
        <title>Chasing the elusive Euryarchaeota class WSA2: genomes reveal a uniquely fastidious methyl-reducing methanogen.</title>
        <authorList>
            <person name="Nobu M.K."/>
            <person name="Narihiro T."/>
            <person name="Kuroda K."/>
            <person name="Mei R."/>
            <person name="Liu W.T."/>
        </authorList>
    </citation>
    <scope>NUCLEOTIDE SEQUENCE [LARGE SCALE GENOMIC DNA]</scope>
    <source>
        <strain evidence="4">U1lsi0528_Bin055</strain>
    </source>
</reference>
<proteinExistence type="predicted"/>
<dbReference type="Pfam" id="PF01841">
    <property type="entry name" value="Transglut_core"/>
    <property type="match status" value="1"/>
</dbReference>
<dbReference type="PANTHER" id="PTHR33490">
    <property type="entry name" value="BLR5614 PROTEIN-RELATED"/>
    <property type="match status" value="1"/>
</dbReference>
<dbReference type="Gene3D" id="3.10.620.30">
    <property type="match status" value="1"/>
</dbReference>
<dbReference type="AlphaFoldDB" id="A0A150J3P6"/>
<keyword evidence="2" id="KW-0472">Membrane</keyword>
<keyword evidence="2" id="KW-1133">Transmembrane helix</keyword>
<dbReference type="PATRIC" id="fig|1705409.3.peg.1178"/>
<keyword evidence="2" id="KW-0812">Transmembrane</keyword>
<comment type="caution">
    <text evidence="4">The sequence shown here is derived from an EMBL/GenBank/DDBJ whole genome shotgun (WGS) entry which is preliminary data.</text>
</comment>